<comment type="subcellular location">
    <subcellularLocation>
        <location evidence="1">Endoplasmic reticulum membrane</location>
        <topology evidence="1">Multi-pass membrane protein</topology>
    </subcellularLocation>
</comment>
<dbReference type="OrthoDB" id="1734229at2759"/>
<evidence type="ECO:0000256" key="2">
    <source>
        <dbReference type="ARBA" id="ARBA00022448"/>
    </source>
</evidence>
<dbReference type="OMA" id="RAILHAH"/>
<dbReference type="KEGG" id="tad:TRIADDRAFT_56581"/>
<evidence type="ECO:0000256" key="10">
    <source>
        <dbReference type="SAM" id="Phobius"/>
    </source>
</evidence>
<feature type="compositionally biased region" description="Basic residues" evidence="9">
    <location>
        <begin position="470"/>
        <end position="496"/>
    </location>
</feature>
<dbReference type="Gene3D" id="1.10.287.110">
    <property type="entry name" value="DnaJ domain"/>
    <property type="match status" value="1"/>
</dbReference>
<proteinExistence type="predicted"/>
<evidence type="ECO:0000259" key="11">
    <source>
        <dbReference type="PROSITE" id="PS50076"/>
    </source>
</evidence>
<dbReference type="AlphaFoldDB" id="B3RYJ6"/>
<dbReference type="InParanoid" id="B3RYJ6"/>
<dbReference type="EMBL" id="DS985245">
    <property type="protein sequence ID" value="EDV24609.1"/>
    <property type="molecule type" value="Genomic_DNA"/>
</dbReference>
<evidence type="ECO:0000256" key="4">
    <source>
        <dbReference type="ARBA" id="ARBA00022824"/>
    </source>
</evidence>
<evidence type="ECO:0000256" key="3">
    <source>
        <dbReference type="ARBA" id="ARBA00022692"/>
    </source>
</evidence>
<dbReference type="GO" id="GO:0031207">
    <property type="term" value="C:Sec62/Sec63 complex"/>
    <property type="evidence" value="ECO:0000318"/>
    <property type="project" value="GO_Central"/>
</dbReference>
<feature type="transmembrane region" description="Helical" evidence="10">
    <location>
        <begin position="75"/>
        <end position="94"/>
    </location>
</feature>
<dbReference type="Proteomes" id="UP000009022">
    <property type="component" value="Unassembled WGS sequence"/>
</dbReference>
<feature type="transmembrane region" description="Helical" evidence="10">
    <location>
        <begin position="15"/>
        <end position="34"/>
    </location>
</feature>
<dbReference type="InterPro" id="IPR004179">
    <property type="entry name" value="Sec63-dom"/>
</dbReference>
<dbReference type="HOGENOM" id="CLU_014210_1_0_1"/>
<dbReference type="GO" id="GO:0006614">
    <property type="term" value="P:SRP-dependent cotranslational protein targeting to membrane"/>
    <property type="evidence" value="ECO:0000318"/>
    <property type="project" value="GO_Central"/>
</dbReference>
<keyword evidence="6 10" id="KW-1133">Transmembrane helix</keyword>
<feature type="region of interest" description="Disordered" evidence="9">
    <location>
        <begin position="651"/>
        <end position="688"/>
    </location>
</feature>
<dbReference type="SUPFAM" id="SSF46565">
    <property type="entry name" value="Chaperone J-domain"/>
    <property type="match status" value="1"/>
</dbReference>
<reference evidence="12 13" key="1">
    <citation type="journal article" date="2008" name="Nature">
        <title>The Trichoplax genome and the nature of placozoans.</title>
        <authorList>
            <person name="Srivastava M."/>
            <person name="Begovic E."/>
            <person name="Chapman J."/>
            <person name="Putnam N.H."/>
            <person name="Hellsten U."/>
            <person name="Kawashima T."/>
            <person name="Kuo A."/>
            <person name="Mitros T."/>
            <person name="Salamov A."/>
            <person name="Carpenter M.L."/>
            <person name="Signorovitch A.Y."/>
            <person name="Moreno M.A."/>
            <person name="Kamm K."/>
            <person name="Grimwood J."/>
            <person name="Schmutz J."/>
            <person name="Shapiro H."/>
            <person name="Grigoriev I.V."/>
            <person name="Buss L.W."/>
            <person name="Schierwater B."/>
            <person name="Dellaporta S.L."/>
            <person name="Rokhsar D.S."/>
        </authorList>
    </citation>
    <scope>NUCLEOTIDE SEQUENCE [LARGE SCALE GENOMIC DNA]</scope>
    <source>
        <strain evidence="12 13">Grell-BS-1999</strain>
    </source>
</reference>
<keyword evidence="4" id="KW-0256">Endoplasmic reticulum</keyword>
<feature type="transmembrane region" description="Helical" evidence="10">
    <location>
        <begin position="190"/>
        <end position="212"/>
    </location>
</feature>
<dbReference type="PROSITE" id="PS50076">
    <property type="entry name" value="DNAJ_2"/>
    <property type="match status" value="1"/>
</dbReference>
<dbReference type="RefSeq" id="XP_002112499.1">
    <property type="nucleotide sequence ID" value="XM_002112463.1"/>
</dbReference>
<dbReference type="InterPro" id="IPR036869">
    <property type="entry name" value="J_dom_sf"/>
</dbReference>
<organism evidence="12 13">
    <name type="scientific">Trichoplax adhaerens</name>
    <name type="common">Trichoplax reptans</name>
    <dbReference type="NCBI Taxonomy" id="10228"/>
    <lineage>
        <taxon>Eukaryota</taxon>
        <taxon>Metazoa</taxon>
        <taxon>Placozoa</taxon>
        <taxon>Uniplacotomia</taxon>
        <taxon>Trichoplacea</taxon>
        <taxon>Trichoplacidae</taxon>
        <taxon>Trichoplax</taxon>
    </lineage>
</organism>
<evidence type="ECO:0000256" key="7">
    <source>
        <dbReference type="ARBA" id="ARBA00023136"/>
    </source>
</evidence>
<evidence type="ECO:0000313" key="13">
    <source>
        <dbReference type="Proteomes" id="UP000009022"/>
    </source>
</evidence>
<dbReference type="SUPFAM" id="SSF81296">
    <property type="entry name" value="E set domains"/>
    <property type="match status" value="1"/>
</dbReference>
<dbReference type="GeneID" id="6754154"/>
<evidence type="ECO:0000256" key="9">
    <source>
        <dbReference type="SAM" id="MobiDB-lite"/>
    </source>
</evidence>
<dbReference type="CTD" id="6754154"/>
<keyword evidence="5" id="KW-0653">Protein transport</keyword>
<sequence>MAGAKFTYDESGNTFYYFATSFYLMILIPLTYYYRPKKEKKDSTQDDSNDCQCHGCIDKRAFLKKTSHKKSNRKIYIILVIAWIIAAIIVYKVSSMKNEAVAFDPYEILKISEGAMQAQIRAAYRTLSKIHHPDRGGDPKKFIMISRAYKALANEESRKMWEEFGDPDGPREIKFGIALPSWIVEKNNSWMIVAFYFIVFLGLPPVGLYFWWRRAVKYGGDKVYSDTVKLFTYQVHKTHTLATSRALMVLSAAFEFCGKMNPDIKERESDNEDLSKLVSKLGSEVKIGCKEQLLGAPYSVKTRALLLAHMQKMELPSKNLKNEGQVRNVFSSIENILKLSQCLIQCTWGDLHPMLQIPHLKREMLRHFQTKKRSIRTITDLVALPAEDRRSLLRTLTDQDYNDAMKFCANLPYLSITVDTKVVTRYQTIVLQELFHEANKEKSLSEEIENIGPDDENEKKDRNAPMQNHNSRKKQGKNKKSQKFQKGKKPAQKKITKKVEEISTVQDEESENDNADDEEENKSDAEYNSDDDDVVANGKDEWEVKMEKRHKEYLYGDTVPTSPLVHCPYFPEERRESWFVYLADKKHSQFLTERTFSFVDDLVDTKELTFQFPAPPNIGSYGFCVVVRSDCYLDVDKRVYHTINVEAPKESHIAEVSDLESETESESEDNGEDVTDSGSDDWDNEAEE</sequence>
<dbReference type="GO" id="GO:0006620">
    <property type="term" value="P:post-translational protein targeting to endoplasmic reticulum membrane"/>
    <property type="evidence" value="ECO:0000318"/>
    <property type="project" value="GO_Central"/>
</dbReference>
<dbReference type="InterPro" id="IPR014756">
    <property type="entry name" value="Ig_E-set"/>
</dbReference>
<dbReference type="FunCoup" id="B3RYJ6">
    <property type="interactions" value="2589"/>
</dbReference>
<dbReference type="SMART" id="SM00973">
    <property type="entry name" value="Sec63"/>
    <property type="match status" value="1"/>
</dbReference>
<keyword evidence="13" id="KW-1185">Reference proteome</keyword>
<dbReference type="Gene3D" id="1.10.3380.10">
    <property type="entry name" value="Sec63 N-terminal domain-like domain"/>
    <property type="match status" value="1"/>
</dbReference>
<feature type="compositionally biased region" description="Acidic residues" evidence="9">
    <location>
        <begin position="657"/>
        <end position="688"/>
    </location>
</feature>
<protein>
    <recommendedName>
        <fullName evidence="11">J domain-containing protein</fullName>
    </recommendedName>
</protein>
<dbReference type="CDD" id="cd06257">
    <property type="entry name" value="DnaJ"/>
    <property type="match status" value="1"/>
</dbReference>
<dbReference type="Pfam" id="PF00226">
    <property type="entry name" value="DnaJ"/>
    <property type="match status" value="1"/>
</dbReference>
<evidence type="ECO:0000256" key="5">
    <source>
        <dbReference type="ARBA" id="ARBA00022927"/>
    </source>
</evidence>
<dbReference type="PANTHER" id="PTHR24075:SF0">
    <property type="entry name" value="TRANSLOCATION PROTEIN SEC63 HOMOLOG"/>
    <property type="match status" value="1"/>
</dbReference>
<name>B3RYJ6_TRIAD</name>
<evidence type="ECO:0000313" key="12">
    <source>
        <dbReference type="EMBL" id="EDV24609.1"/>
    </source>
</evidence>
<feature type="region of interest" description="Disordered" evidence="9">
    <location>
        <begin position="441"/>
        <end position="535"/>
    </location>
</feature>
<evidence type="ECO:0000256" key="6">
    <source>
        <dbReference type="ARBA" id="ARBA00022989"/>
    </source>
</evidence>
<dbReference type="Gene3D" id="2.60.40.150">
    <property type="entry name" value="C2 domain"/>
    <property type="match status" value="1"/>
</dbReference>
<feature type="compositionally biased region" description="Acidic residues" evidence="9">
    <location>
        <begin position="506"/>
        <end position="534"/>
    </location>
</feature>
<evidence type="ECO:0000256" key="1">
    <source>
        <dbReference type="ARBA" id="ARBA00004477"/>
    </source>
</evidence>
<dbReference type="InterPro" id="IPR035892">
    <property type="entry name" value="C2_domain_sf"/>
</dbReference>
<dbReference type="eggNOG" id="KOG0721">
    <property type="taxonomic scope" value="Eukaryota"/>
</dbReference>
<feature type="domain" description="J" evidence="11">
    <location>
        <begin position="104"/>
        <end position="165"/>
    </location>
</feature>
<keyword evidence="2" id="KW-0813">Transport</keyword>
<accession>B3RYJ6</accession>
<dbReference type="STRING" id="10228.B3RYJ6"/>
<dbReference type="SMART" id="SM00271">
    <property type="entry name" value="DnaJ"/>
    <property type="match status" value="1"/>
</dbReference>
<keyword evidence="7 10" id="KW-0472">Membrane</keyword>
<dbReference type="PANTHER" id="PTHR24075">
    <property type="entry name" value="SEC63 DOMAIN-CONTAINING"/>
    <property type="match status" value="1"/>
</dbReference>
<dbReference type="SUPFAM" id="SSF158702">
    <property type="entry name" value="Sec63 N-terminal domain-like"/>
    <property type="match status" value="1"/>
</dbReference>
<dbReference type="InterPro" id="IPR001623">
    <property type="entry name" value="DnaJ_domain"/>
</dbReference>
<dbReference type="Gene3D" id="1.10.150.20">
    <property type="entry name" value="5' to 3' exonuclease, C-terminal subdomain"/>
    <property type="match status" value="1"/>
</dbReference>
<evidence type="ECO:0000256" key="8">
    <source>
        <dbReference type="ARBA" id="ARBA00023186"/>
    </source>
</evidence>
<gene>
    <name evidence="12" type="ORF">TRIADDRAFT_56581</name>
</gene>
<dbReference type="GO" id="GO:0008320">
    <property type="term" value="F:protein transmembrane transporter activity"/>
    <property type="evidence" value="ECO:0000318"/>
    <property type="project" value="GO_Central"/>
</dbReference>
<dbReference type="PhylomeDB" id="B3RYJ6"/>
<keyword evidence="3 10" id="KW-0812">Transmembrane</keyword>
<feature type="compositionally biased region" description="Acidic residues" evidence="9">
    <location>
        <begin position="446"/>
        <end position="456"/>
    </location>
</feature>
<keyword evidence="8" id="KW-0143">Chaperone</keyword>